<proteinExistence type="predicted"/>
<sequence length="465" mass="52652">MRLKEAIQHTSGLRCVVEGMEICSSVGRRMLHEMTWLDKESAITEEHDRIASVLRLLETEEGRDRTETIRRKLALLRDIRSTIERTGGNCVFDDIELFELKFFALLAEELRPLASQGHLAELPELNGVVDLLDPEGNRLPHFFVYDAYSEELTTLRKQIKARKQAGADESQVQELYFRSVEIEDRIRERLSVELRKYHEALQQALDRMGWLDVVIAKAMQARDWGLTRPAITQDTTSFRGLFNPELRISLEAAGKRFQPVNIRLTTGPTVITGANMSGKTVLLHSVELAQYMLQFGFYIAAERAEIALVDEVHCSVGDGQDQLSGLSSFAAEMMRMDELAKSVRAGRRVLALIDEPARTTNPVEGRAIVNGVLEFLADYEVPSLVTTHYNGIAAPCCKLKVKGFSETNAEEKITLKNINDFIDYSLEEVTTDEVPHEAIRIARILGIDPEILRRIERNEELKNNQ</sequence>
<accession>A0A1Q6FCN8</accession>
<dbReference type="InterPro" id="IPR000432">
    <property type="entry name" value="DNA_mismatch_repair_MutS_C"/>
</dbReference>
<dbReference type="PANTHER" id="PTHR11361">
    <property type="entry name" value="DNA MISMATCH REPAIR PROTEIN MUTS FAMILY MEMBER"/>
    <property type="match status" value="1"/>
</dbReference>
<dbReference type="InterPro" id="IPR045076">
    <property type="entry name" value="MutS"/>
</dbReference>
<dbReference type="Pfam" id="PF00488">
    <property type="entry name" value="MutS_V"/>
    <property type="match status" value="1"/>
</dbReference>
<dbReference type="GO" id="GO:0140664">
    <property type="term" value="F:ATP-dependent DNA damage sensor activity"/>
    <property type="evidence" value="ECO:0007669"/>
    <property type="project" value="InterPro"/>
</dbReference>
<reference evidence="5 6" key="1">
    <citation type="journal article" date="2016" name="Nat. Biotechnol.">
        <title>Measurement of bacterial replication rates in microbial communities.</title>
        <authorList>
            <person name="Brown C.T."/>
            <person name="Olm M.R."/>
            <person name="Thomas B.C."/>
            <person name="Banfield J.F."/>
        </authorList>
    </citation>
    <scope>NUCLEOTIDE SEQUENCE [LARGE SCALE GENOMIC DNA]</scope>
    <source>
        <strain evidence="5">CAG:67_53_122</strain>
    </source>
</reference>
<dbReference type="GO" id="GO:0030983">
    <property type="term" value="F:mismatched DNA binding"/>
    <property type="evidence" value="ECO:0007669"/>
    <property type="project" value="InterPro"/>
</dbReference>
<dbReference type="SUPFAM" id="SSF52540">
    <property type="entry name" value="P-loop containing nucleoside triphosphate hydrolases"/>
    <property type="match status" value="1"/>
</dbReference>
<dbReference type="GO" id="GO:0005524">
    <property type="term" value="F:ATP binding"/>
    <property type="evidence" value="ECO:0007669"/>
    <property type="project" value="UniProtKB-KW"/>
</dbReference>
<keyword evidence="1" id="KW-0547">Nucleotide-binding</keyword>
<dbReference type="SMART" id="SM00534">
    <property type="entry name" value="MUTSac"/>
    <property type="match status" value="1"/>
</dbReference>
<feature type="domain" description="DNA mismatch repair proteins mutS family" evidence="4">
    <location>
        <begin position="270"/>
        <end position="460"/>
    </location>
</feature>
<evidence type="ECO:0000259" key="4">
    <source>
        <dbReference type="SMART" id="SM00534"/>
    </source>
</evidence>
<evidence type="ECO:0000256" key="1">
    <source>
        <dbReference type="ARBA" id="ARBA00022741"/>
    </source>
</evidence>
<dbReference type="Proteomes" id="UP000187417">
    <property type="component" value="Unassembled WGS sequence"/>
</dbReference>
<gene>
    <name evidence="5" type="ORF">BHV66_00785</name>
</gene>
<evidence type="ECO:0000313" key="6">
    <source>
        <dbReference type="Proteomes" id="UP000187417"/>
    </source>
</evidence>
<protein>
    <submittedName>
        <fullName evidence="5">DNA mismatch repair protein MutS</fullName>
    </submittedName>
</protein>
<dbReference type="EMBL" id="MNQH01000001">
    <property type="protein sequence ID" value="OKY96639.1"/>
    <property type="molecule type" value="Genomic_DNA"/>
</dbReference>
<comment type="caution">
    <text evidence="5">The sequence shown here is derived from an EMBL/GenBank/DDBJ whole genome shotgun (WGS) entry which is preliminary data.</text>
</comment>
<dbReference type="STRING" id="28117.BHV66_00785"/>
<evidence type="ECO:0000313" key="5">
    <source>
        <dbReference type="EMBL" id="OKY96639.1"/>
    </source>
</evidence>
<dbReference type="InterPro" id="IPR036187">
    <property type="entry name" value="DNA_mismatch_repair_MutS_sf"/>
</dbReference>
<dbReference type="Gene3D" id="3.40.50.300">
    <property type="entry name" value="P-loop containing nucleotide triphosphate hydrolases"/>
    <property type="match status" value="1"/>
</dbReference>
<dbReference type="RefSeq" id="WP_022460346.1">
    <property type="nucleotide sequence ID" value="NZ_CAKVYA010000001.1"/>
</dbReference>
<dbReference type="SUPFAM" id="SSF48334">
    <property type="entry name" value="DNA repair protein MutS, domain III"/>
    <property type="match status" value="1"/>
</dbReference>
<organism evidence="5 6">
    <name type="scientific">Alistipes putredinis</name>
    <dbReference type="NCBI Taxonomy" id="28117"/>
    <lineage>
        <taxon>Bacteria</taxon>
        <taxon>Pseudomonadati</taxon>
        <taxon>Bacteroidota</taxon>
        <taxon>Bacteroidia</taxon>
        <taxon>Bacteroidales</taxon>
        <taxon>Rikenellaceae</taxon>
        <taxon>Alistipes</taxon>
    </lineage>
</organism>
<name>A0A1Q6FCN8_9BACT</name>
<evidence type="ECO:0000256" key="3">
    <source>
        <dbReference type="ARBA" id="ARBA00023125"/>
    </source>
</evidence>
<keyword evidence="3" id="KW-0238">DNA-binding</keyword>
<dbReference type="AlphaFoldDB" id="A0A1Q6FCN8"/>
<evidence type="ECO:0000256" key="2">
    <source>
        <dbReference type="ARBA" id="ARBA00022840"/>
    </source>
</evidence>
<dbReference type="InterPro" id="IPR027417">
    <property type="entry name" value="P-loop_NTPase"/>
</dbReference>
<keyword evidence="2" id="KW-0067">ATP-binding</keyword>
<dbReference type="GO" id="GO:0006298">
    <property type="term" value="P:mismatch repair"/>
    <property type="evidence" value="ECO:0007669"/>
    <property type="project" value="InterPro"/>
</dbReference>